<gene>
    <name evidence="1" type="ORF">AVEN_247883_1</name>
</gene>
<sequence>MLSLVCNDSLLSLHQNIEYSVANAAHGGTTAAQTLEENILAGLRLLPDFEGWSGKKNGFIDKNGRGSNYPCWGLFHRLFQSGPPGSTLAEKPRGNQSKYDDDSFITLNSGECDGRLKTTLNGRVHFNVAPSPKTLVLKELEGKMSLRD</sequence>
<evidence type="ECO:0000313" key="1">
    <source>
        <dbReference type="EMBL" id="GBM68531.1"/>
    </source>
</evidence>
<reference evidence="1 2" key="1">
    <citation type="journal article" date="2019" name="Sci. Rep.">
        <title>Orb-weaving spider Araneus ventricosus genome elucidates the spidroin gene catalogue.</title>
        <authorList>
            <person name="Kono N."/>
            <person name="Nakamura H."/>
            <person name="Ohtoshi R."/>
            <person name="Moran D.A.P."/>
            <person name="Shinohara A."/>
            <person name="Yoshida Y."/>
            <person name="Fujiwara M."/>
            <person name="Mori M."/>
            <person name="Tomita M."/>
            <person name="Arakawa K."/>
        </authorList>
    </citation>
    <scope>NUCLEOTIDE SEQUENCE [LARGE SCALE GENOMIC DNA]</scope>
</reference>
<protein>
    <submittedName>
        <fullName evidence="1">Uncharacterized protein</fullName>
    </submittedName>
</protein>
<name>A0A4Y2HSZ3_ARAVE</name>
<evidence type="ECO:0000313" key="2">
    <source>
        <dbReference type="Proteomes" id="UP000499080"/>
    </source>
</evidence>
<organism evidence="1 2">
    <name type="scientific">Araneus ventricosus</name>
    <name type="common">Orbweaver spider</name>
    <name type="synonym">Epeira ventricosa</name>
    <dbReference type="NCBI Taxonomy" id="182803"/>
    <lineage>
        <taxon>Eukaryota</taxon>
        <taxon>Metazoa</taxon>
        <taxon>Ecdysozoa</taxon>
        <taxon>Arthropoda</taxon>
        <taxon>Chelicerata</taxon>
        <taxon>Arachnida</taxon>
        <taxon>Araneae</taxon>
        <taxon>Araneomorphae</taxon>
        <taxon>Entelegynae</taxon>
        <taxon>Araneoidea</taxon>
        <taxon>Araneidae</taxon>
        <taxon>Araneus</taxon>
    </lineage>
</organism>
<accession>A0A4Y2HSZ3</accession>
<dbReference type="Proteomes" id="UP000499080">
    <property type="component" value="Unassembled WGS sequence"/>
</dbReference>
<comment type="caution">
    <text evidence="1">The sequence shown here is derived from an EMBL/GenBank/DDBJ whole genome shotgun (WGS) entry which is preliminary data.</text>
</comment>
<dbReference type="AlphaFoldDB" id="A0A4Y2HSZ3"/>
<proteinExistence type="predicted"/>
<keyword evidence="2" id="KW-1185">Reference proteome</keyword>
<dbReference type="EMBL" id="BGPR01002147">
    <property type="protein sequence ID" value="GBM68531.1"/>
    <property type="molecule type" value="Genomic_DNA"/>
</dbReference>